<dbReference type="Gene3D" id="2.170.140.10">
    <property type="entry name" value="Chitin binding domain"/>
    <property type="match status" value="4"/>
</dbReference>
<keyword evidence="5" id="KW-0325">Glycoprotein</keyword>
<feature type="domain" description="Chitin-binding type-2" evidence="7">
    <location>
        <begin position="226"/>
        <end position="267"/>
    </location>
</feature>
<evidence type="ECO:0000313" key="9">
    <source>
        <dbReference type="Proteomes" id="UP001162480"/>
    </source>
</evidence>
<dbReference type="InterPro" id="IPR051940">
    <property type="entry name" value="Chitin_bind-dev_reg"/>
</dbReference>
<evidence type="ECO:0000256" key="6">
    <source>
        <dbReference type="SAM" id="SignalP"/>
    </source>
</evidence>
<keyword evidence="1" id="KW-0147">Chitin-binding</keyword>
<dbReference type="InterPro" id="IPR002557">
    <property type="entry name" value="Chitin-bd_dom"/>
</dbReference>
<dbReference type="PANTHER" id="PTHR23301:SF0">
    <property type="entry name" value="CHITIN-BINDING TYPE-2 DOMAIN-CONTAINING PROTEIN-RELATED"/>
    <property type="match status" value="1"/>
</dbReference>
<organism evidence="8 9">
    <name type="scientific">Octopus vulgaris</name>
    <name type="common">Common octopus</name>
    <dbReference type="NCBI Taxonomy" id="6645"/>
    <lineage>
        <taxon>Eukaryota</taxon>
        <taxon>Metazoa</taxon>
        <taxon>Spiralia</taxon>
        <taxon>Lophotrochozoa</taxon>
        <taxon>Mollusca</taxon>
        <taxon>Cephalopoda</taxon>
        <taxon>Coleoidea</taxon>
        <taxon>Octopodiformes</taxon>
        <taxon>Octopoda</taxon>
        <taxon>Incirrata</taxon>
        <taxon>Octopodidae</taxon>
        <taxon>Octopus</taxon>
    </lineage>
</organism>
<feature type="signal peptide" evidence="6">
    <location>
        <begin position="1"/>
        <end position="20"/>
    </location>
</feature>
<dbReference type="SUPFAM" id="SSF57625">
    <property type="entry name" value="Invertebrate chitin-binding proteins"/>
    <property type="match status" value="4"/>
</dbReference>
<keyword evidence="9" id="KW-1185">Reference proteome</keyword>
<dbReference type="GO" id="GO:0008061">
    <property type="term" value="F:chitin binding"/>
    <property type="evidence" value="ECO:0007669"/>
    <property type="project" value="UniProtKB-KW"/>
</dbReference>
<evidence type="ECO:0000256" key="3">
    <source>
        <dbReference type="ARBA" id="ARBA00022737"/>
    </source>
</evidence>
<dbReference type="EMBL" id="OX597819">
    <property type="protein sequence ID" value="CAI9724747.1"/>
    <property type="molecule type" value="Genomic_DNA"/>
</dbReference>
<dbReference type="GO" id="GO:0005576">
    <property type="term" value="C:extracellular region"/>
    <property type="evidence" value="ECO:0007669"/>
    <property type="project" value="InterPro"/>
</dbReference>
<keyword evidence="3" id="KW-0677">Repeat</keyword>
<proteinExistence type="predicted"/>
<keyword evidence="2 6" id="KW-0732">Signal</keyword>
<gene>
    <name evidence="8" type="ORF">OCTVUL_1B026413</name>
</gene>
<protein>
    <submittedName>
        <fullName evidence="8">Probable chitinase 10</fullName>
    </submittedName>
</protein>
<dbReference type="AlphaFoldDB" id="A0AA36F512"/>
<feature type="domain" description="Chitin-binding type-2" evidence="7">
    <location>
        <begin position="155"/>
        <end position="213"/>
    </location>
</feature>
<evidence type="ECO:0000256" key="1">
    <source>
        <dbReference type="ARBA" id="ARBA00022669"/>
    </source>
</evidence>
<accession>A0AA36F512</accession>
<dbReference type="InterPro" id="IPR036508">
    <property type="entry name" value="Chitin-bd_dom_sf"/>
</dbReference>
<evidence type="ECO:0000313" key="8">
    <source>
        <dbReference type="EMBL" id="CAI9724747.1"/>
    </source>
</evidence>
<name>A0AA36F512_OCTVU</name>
<feature type="chain" id="PRO_5041242826" evidence="6">
    <location>
        <begin position="21"/>
        <end position="289"/>
    </location>
</feature>
<dbReference type="SMART" id="SM00494">
    <property type="entry name" value="ChtBD2"/>
    <property type="match status" value="4"/>
</dbReference>
<dbReference type="PROSITE" id="PS50940">
    <property type="entry name" value="CHIT_BIND_II"/>
    <property type="match status" value="4"/>
</dbReference>
<evidence type="ECO:0000256" key="4">
    <source>
        <dbReference type="ARBA" id="ARBA00023157"/>
    </source>
</evidence>
<dbReference type="PANTHER" id="PTHR23301">
    <property type="entry name" value="CHITIN BINDING PERITROPHIN-A"/>
    <property type="match status" value="1"/>
</dbReference>
<dbReference type="Proteomes" id="UP001162480">
    <property type="component" value="Chromosome 6"/>
</dbReference>
<evidence type="ECO:0000256" key="2">
    <source>
        <dbReference type="ARBA" id="ARBA00022729"/>
    </source>
</evidence>
<reference evidence="8" key="1">
    <citation type="submission" date="2023-08" db="EMBL/GenBank/DDBJ databases">
        <authorList>
            <person name="Alioto T."/>
            <person name="Alioto T."/>
            <person name="Gomez Garrido J."/>
        </authorList>
    </citation>
    <scope>NUCLEOTIDE SEQUENCE</scope>
</reference>
<dbReference type="Pfam" id="PF01607">
    <property type="entry name" value="CBM_14"/>
    <property type="match status" value="4"/>
</dbReference>
<feature type="domain" description="Chitin-binding type-2" evidence="7">
    <location>
        <begin position="96"/>
        <end position="153"/>
    </location>
</feature>
<evidence type="ECO:0000256" key="5">
    <source>
        <dbReference type="ARBA" id="ARBA00023180"/>
    </source>
</evidence>
<evidence type="ECO:0000259" key="7">
    <source>
        <dbReference type="PROSITE" id="PS50940"/>
    </source>
</evidence>
<sequence length="289" mass="32206">MCKYLSIVAIIAAIVVLGYTDESNICKREHASSMATFVRDAKNCSVYSICVLGRSMGKMACSSGLVFSITYNVCVRKNQEKDDCNKTSSLGGISDDKLCDDYPNGNNRNPENCHSYIPCFNHTSMTVMQCPDRLHFSLKLQRCVLAKESDCEIDDPRCVKKHGNNVDPDDCSRFISCTNGTLMAFQRCGDGTLYYPKNDSCQFAHAVADDCGNRRIPDTILIPDEDPMCQDVKDDVVPDPSSCYHFYYCHYGRLGPRHRCPAGTAFSTHINIIDLSANSHPVTFVVRLL</sequence>
<feature type="domain" description="Chitin-binding type-2" evidence="7">
    <location>
        <begin position="23"/>
        <end position="86"/>
    </location>
</feature>
<keyword evidence="4" id="KW-1015">Disulfide bond</keyword>